<evidence type="ECO:0000256" key="2">
    <source>
        <dbReference type="ARBA" id="ARBA00022759"/>
    </source>
</evidence>
<dbReference type="SMART" id="SM00318">
    <property type="entry name" value="SNc"/>
    <property type="match status" value="1"/>
</dbReference>
<comment type="caution">
    <text evidence="6">The sequence shown here is derived from an EMBL/GenBank/DDBJ whole genome shotgun (WGS) entry which is preliminary data.</text>
</comment>
<proteinExistence type="predicted"/>
<dbReference type="InterPro" id="IPR035437">
    <property type="entry name" value="SNase_OB-fold_sf"/>
</dbReference>
<evidence type="ECO:0000313" key="6">
    <source>
        <dbReference type="EMBL" id="MCM5681303.1"/>
    </source>
</evidence>
<dbReference type="SUPFAM" id="SSF50199">
    <property type="entry name" value="Staphylococcal nuclease"/>
    <property type="match status" value="1"/>
</dbReference>
<feature type="domain" description="TNase-like" evidence="5">
    <location>
        <begin position="22"/>
        <end position="147"/>
    </location>
</feature>
<dbReference type="PANTHER" id="PTHR12302">
    <property type="entry name" value="EBNA2 BINDING PROTEIN P100"/>
    <property type="match status" value="1"/>
</dbReference>
<keyword evidence="2" id="KW-0255">Endonuclease</keyword>
<gene>
    <name evidence="6" type="ORF">M8A51_17390</name>
</gene>
<dbReference type="InterPro" id="IPR016071">
    <property type="entry name" value="Staphylococal_nuclease_OB-fold"/>
</dbReference>
<name>A0ABT0YTY4_9BURK</name>
<dbReference type="EMBL" id="JAMKFE010000011">
    <property type="protein sequence ID" value="MCM5681303.1"/>
    <property type="molecule type" value="Genomic_DNA"/>
</dbReference>
<dbReference type="Gene3D" id="2.40.50.90">
    <property type="match status" value="1"/>
</dbReference>
<dbReference type="Proteomes" id="UP001165541">
    <property type="component" value="Unassembled WGS sequence"/>
</dbReference>
<protein>
    <submittedName>
        <fullName evidence="6">Thermonuclease family protein</fullName>
    </submittedName>
</protein>
<organism evidence="6 7">
    <name type="scientific">Caldimonas mangrovi</name>
    <dbReference type="NCBI Taxonomy" id="2944811"/>
    <lineage>
        <taxon>Bacteria</taxon>
        <taxon>Pseudomonadati</taxon>
        <taxon>Pseudomonadota</taxon>
        <taxon>Betaproteobacteria</taxon>
        <taxon>Burkholderiales</taxon>
        <taxon>Sphaerotilaceae</taxon>
        <taxon>Caldimonas</taxon>
    </lineage>
</organism>
<keyword evidence="1" id="KW-0540">Nuclease</keyword>
<keyword evidence="4" id="KW-0732">Signal</keyword>
<dbReference type="PANTHER" id="PTHR12302:SF3">
    <property type="entry name" value="SERINE_THREONINE-PROTEIN KINASE 31"/>
    <property type="match status" value="1"/>
</dbReference>
<evidence type="ECO:0000256" key="4">
    <source>
        <dbReference type="SAM" id="SignalP"/>
    </source>
</evidence>
<keyword evidence="7" id="KW-1185">Reference proteome</keyword>
<feature type="signal peptide" evidence="4">
    <location>
        <begin position="1"/>
        <end position="19"/>
    </location>
</feature>
<evidence type="ECO:0000256" key="3">
    <source>
        <dbReference type="ARBA" id="ARBA00022801"/>
    </source>
</evidence>
<reference evidence="6" key="1">
    <citation type="submission" date="2022-05" db="EMBL/GenBank/DDBJ databases">
        <title>Schlegelella sp. nov., isolated from mangrove soil.</title>
        <authorList>
            <person name="Liu Y."/>
            <person name="Ge X."/>
            <person name="Liu W."/>
        </authorList>
    </citation>
    <scope>NUCLEOTIDE SEQUENCE</scope>
    <source>
        <strain evidence="6">S2-27</strain>
    </source>
</reference>
<evidence type="ECO:0000256" key="1">
    <source>
        <dbReference type="ARBA" id="ARBA00022722"/>
    </source>
</evidence>
<sequence length="171" mass="19151">MRGLSLALAMACACALAHADGQRLEGTVTRVSDGDTLWLRIEGEEPASKPVKLRLEGIDAPERCQPWGSQSAQALTGRVLGRKVQVVLRAQDAYRRWLGSLWLDGDDVSAWMVSEGHAWSYRFRRSDGPYARQEREARVRHRGLFSQPDPMQPQVFRRWHGPCRPAATAAS</sequence>
<accession>A0ABT0YTY4</accession>
<keyword evidence="3" id="KW-0378">Hydrolase</keyword>
<evidence type="ECO:0000259" key="5">
    <source>
        <dbReference type="PROSITE" id="PS50830"/>
    </source>
</evidence>
<dbReference type="PROSITE" id="PS50830">
    <property type="entry name" value="TNASE_3"/>
    <property type="match status" value="1"/>
</dbReference>
<dbReference type="RefSeq" id="WP_251779789.1">
    <property type="nucleotide sequence ID" value="NZ_JAMKFE010000011.1"/>
</dbReference>
<dbReference type="Pfam" id="PF00565">
    <property type="entry name" value="SNase"/>
    <property type="match status" value="1"/>
</dbReference>
<evidence type="ECO:0000313" key="7">
    <source>
        <dbReference type="Proteomes" id="UP001165541"/>
    </source>
</evidence>
<feature type="chain" id="PRO_5045680783" evidence="4">
    <location>
        <begin position="20"/>
        <end position="171"/>
    </location>
</feature>